<evidence type="ECO:0000256" key="1">
    <source>
        <dbReference type="SAM" id="MobiDB-lite"/>
    </source>
</evidence>
<keyword evidence="4" id="KW-1185">Reference proteome</keyword>
<evidence type="ECO:0000313" key="3">
    <source>
        <dbReference type="EMBL" id="KAF5946536.1"/>
    </source>
</evidence>
<name>A0A7J7H492_CAMSI</name>
<dbReference type="PANTHER" id="PTHR34964">
    <property type="entry name" value="MEMBRANE LIPOPROTEIN-RELATED"/>
    <property type="match status" value="1"/>
</dbReference>
<organism evidence="3 4">
    <name type="scientific">Camellia sinensis</name>
    <name type="common">Tea plant</name>
    <name type="synonym">Thea sinensis</name>
    <dbReference type="NCBI Taxonomy" id="4442"/>
    <lineage>
        <taxon>Eukaryota</taxon>
        <taxon>Viridiplantae</taxon>
        <taxon>Streptophyta</taxon>
        <taxon>Embryophyta</taxon>
        <taxon>Tracheophyta</taxon>
        <taxon>Spermatophyta</taxon>
        <taxon>Magnoliopsida</taxon>
        <taxon>eudicotyledons</taxon>
        <taxon>Gunneridae</taxon>
        <taxon>Pentapetalae</taxon>
        <taxon>asterids</taxon>
        <taxon>Ericales</taxon>
        <taxon>Theaceae</taxon>
        <taxon>Camellia</taxon>
    </lineage>
</organism>
<gene>
    <name evidence="3" type="ORF">HYC85_016764</name>
</gene>
<dbReference type="AlphaFoldDB" id="A0A7J7H492"/>
<sequence length="148" mass="16315">MEKERQRDLRVPLISGLFFVTCLTGGILLFMWLLDVQGSQHWFPIVALVLISFPWIFWFLTYIYTLIKVCFRRSGGGGGRGGGGSISRRESSQSKLESASTNKMNRTLSSGKGQVEVVMDDGHNDGADEASVTSSKECEMPLTQSVSS</sequence>
<keyword evidence="2" id="KW-0472">Membrane</keyword>
<feature type="compositionally biased region" description="Polar residues" evidence="1">
    <location>
        <begin position="93"/>
        <end position="112"/>
    </location>
</feature>
<dbReference type="EMBL" id="JACBKZ010000007">
    <property type="protein sequence ID" value="KAF5946536.1"/>
    <property type="molecule type" value="Genomic_DNA"/>
</dbReference>
<feature type="compositionally biased region" description="Gly residues" evidence="1">
    <location>
        <begin position="75"/>
        <end position="85"/>
    </location>
</feature>
<protein>
    <recommendedName>
        <fullName evidence="5">Transmembrane protein</fullName>
    </recommendedName>
</protein>
<proteinExistence type="predicted"/>
<evidence type="ECO:0000313" key="4">
    <source>
        <dbReference type="Proteomes" id="UP000593564"/>
    </source>
</evidence>
<reference evidence="3 4" key="2">
    <citation type="submission" date="2020-07" db="EMBL/GenBank/DDBJ databases">
        <title>Genome assembly of wild tea tree DASZ reveals pedigree and selection history of tea varieties.</title>
        <authorList>
            <person name="Zhang W."/>
        </authorList>
    </citation>
    <scope>NUCLEOTIDE SEQUENCE [LARGE SCALE GENOMIC DNA]</scope>
    <source>
        <strain evidence="4">cv. G240</strain>
        <tissue evidence="3">Leaf</tissue>
    </source>
</reference>
<comment type="caution">
    <text evidence="3">The sequence shown here is derived from an EMBL/GenBank/DDBJ whole genome shotgun (WGS) entry which is preliminary data.</text>
</comment>
<feature type="transmembrane region" description="Helical" evidence="2">
    <location>
        <begin position="12"/>
        <end position="33"/>
    </location>
</feature>
<evidence type="ECO:0008006" key="5">
    <source>
        <dbReference type="Google" id="ProtNLM"/>
    </source>
</evidence>
<evidence type="ECO:0000256" key="2">
    <source>
        <dbReference type="SAM" id="Phobius"/>
    </source>
</evidence>
<dbReference type="PANTHER" id="PTHR34964:SF1">
    <property type="entry name" value="MEMBRANE LIPOPROTEIN"/>
    <property type="match status" value="1"/>
</dbReference>
<keyword evidence="2" id="KW-0812">Transmembrane</keyword>
<feature type="region of interest" description="Disordered" evidence="1">
    <location>
        <begin position="75"/>
        <end position="148"/>
    </location>
</feature>
<keyword evidence="2" id="KW-1133">Transmembrane helix</keyword>
<reference evidence="4" key="1">
    <citation type="journal article" date="2020" name="Nat. Commun.">
        <title>Genome assembly of wild tea tree DASZ reveals pedigree and selection history of tea varieties.</title>
        <authorList>
            <person name="Zhang W."/>
            <person name="Zhang Y."/>
            <person name="Qiu H."/>
            <person name="Guo Y."/>
            <person name="Wan H."/>
            <person name="Zhang X."/>
            <person name="Scossa F."/>
            <person name="Alseekh S."/>
            <person name="Zhang Q."/>
            <person name="Wang P."/>
            <person name="Xu L."/>
            <person name="Schmidt M.H."/>
            <person name="Jia X."/>
            <person name="Li D."/>
            <person name="Zhu A."/>
            <person name="Guo F."/>
            <person name="Chen W."/>
            <person name="Ni D."/>
            <person name="Usadel B."/>
            <person name="Fernie A.R."/>
            <person name="Wen W."/>
        </authorList>
    </citation>
    <scope>NUCLEOTIDE SEQUENCE [LARGE SCALE GENOMIC DNA]</scope>
    <source>
        <strain evidence="4">cv. G240</strain>
    </source>
</reference>
<dbReference type="Proteomes" id="UP000593564">
    <property type="component" value="Unassembled WGS sequence"/>
</dbReference>
<feature type="transmembrane region" description="Helical" evidence="2">
    <location>
        <begin position="45"/>
        <end position="67"/>
    </location>
</feature>
<accession>A0A7J7H492</accession>